<accession>A0ABS4IDV5</accession>
<dbReference type="Proteomes" id="UP001519345">
    <property type="component" value="Unassembled WGS sequence"/>
</dbReference>
<dbReference type="RefSeq" id="WP_209462327.1">
    <property type="nucleotide sequence ID" value="NZ_CP110224.1"/>
</dbReference>
<comment type="caution">
    <text evidence="2">The sequence shown here is derived from an EMBL/GenBank/DDBJ whole genome shotgun (WGS) entry which is preliminary data.</text>
</comment>
<name>A0ABS4IDV5_9BACI</name>
<keyword evidence="3" id="KW-1185">Reference proteome</keyword>
<gene>
    <name evidence="2" type="ORF">J2Z83_001225</name>
</gene>
<dbReference type="InterPro" id="IPR000182">
    <property type="entry name" value="GNAT_dom"/>
</dbReference>
<dbReference type="EMBL" id="JAGGKX010000004">
    <property type="protein sequence ID" value="MBP1969122.1"/>
    <property type="molecule type" value="Genomic_DNA"/>
</dbReference>
<evidence type="ECO:0000259" key="1">
    <source>
        <dbReference type="PROSITE" id="PS51186"/>
    </source>
</evidence>
<proteinExistence type="predicted"/>
<sequence length="292" mass="34343">MDTTITIRLLQYDDYPQVEALDTGIEDDYVKNIFERLVVEPNCLFGVFQEGQLVSMGGYTVYAKNYAMLGRLRSDRRYKGNGFSTSLMSHMIHTAFQQNDIQWVGANTEEHNRSAQRVMEKNRLTNYVTLHNATTKDTSSLESGAKPWNSITDLQKKKDWVEQTYVKTAAIFPYECYYPFPGATNLFQEEDLKKWSFYENDDKTRFVITKNDQKKNHYLHAVYPWNDFASQKGLWETISNDYHKLKKETGDDTYIWMDLTKEEAHSLPHHHPFELPSPWMLFGVDRARWEQL</sequence>
<organism evidence="2 3">
    <name type="scientific">Virgibacillus natechei</name>
    <dbReference type="NCBI Taxonomy" id="1216297"/>
    <lineage>
        <taxon>Bacteria</taxon>
        <taxon>Bacillati</taxon>
        <taxon>Bacillota</taxon>
        <taxon>Bacilli</taxon>
        <taxon>Bacillales</taxon>
        <taxon>Bacillaceae</taxon>
        <taxon>Virgibacillus</taxon>
    </lineage>
</organism>
<evidence type="ECO:0000313" key="3">
    <source>
        <dbReference type="Proteomes" id="UP001519345"/>
    </source>
</evidence>
<reference evidence="2 3" key="1">
    <citation type="submission" date="2021-03" db="EMBL/GenBank/DDBJ databases">
        <title>Genomic Encyclopedia of Type Strains, Phase IV (KMG-IV): sequencing the most valuable type-strain genomes for metagenomic binning, comparative biology and taxonomic classification.</title>
        <authorList>
            <person name="Goeker M."/>
        </authorList>
    </citation>
    <scope>NUCLEOTIDE SEQUENCE [LARGE SCALE GENOMIC DNA]</scope>
    <source>
        <strain evidence="2 3">DSM 25609</strain>
    </source>
</reference>
<dbReference type="Pfam" id="PF00583">
    <property type="entry name" value="Acetyltransf_1"/>
    <property type="match status" value="1"/>
</dbReference>
<feature type="domain" description="N-acetyltransferase" evidence="1">
    <location>
        <begin position="5"/>
        <end position="161"/>
    </location>
</feature>
<dbReference type="InterPro" id="IPR016181">
    <property type="entry name" value="Acyl_CoA_acyltransferase"/>
</dbReference>
<evidence type="ECO:0000313" key="2">
    <source>
        <dbReference type="EMBL" id="MBP1969122.1"/>
    </source>
</evidence>
<dbReference type="Gene3D" id="3.40.630.30">
    <property type="match status" value="1"/>
</dbReference>
<dbReference type="SUPFAM" id="SSF55729">
    <property type="entry name" value="Acyl-CoA N-acyltransferases (Nat)"/>
    <property type="match status" value="1"/>
</dbReference>
<protein>
    <submittedName>
        <fullName evidence="2">GNAT superfamily N-acetyltransferase</fullName>
    </submittedName>
</protein>
<dbReference type="PROSITE" id="PS51186">
    <property type="entry name" value="GNAT"/>
    <property type="match status" value="1"/>
</dbReference>